<gene>
    <name evidence="3" type="ORF">COS49_01890</name>
</gene>
<comment type="similarity">
    <text evidence="1">Belongs to the iron-sulfur cluster assembly SufBD family.</text>
</comment>
<reference evidence="4" key="1">
    <citation type="submission" date="2017-09" db="EMBL/GenBank/DDBJ databases">
        <title>Depth-based differentiation of microbial function through sediment-hosted aquifers and enrichment of novel symbionts in the deep terrestrial subsurface.</title>
        <authorList>
            <person name="Probst A.J."/>
            <person name="Ladd B."/>
            <person name="Jarett J.K."/>
            <person name="Geller-Mcgrath D.E."/>
            <person name="Sieber C.M.K."/>
            <person name="Emerson J.B."/>
            <person name="Anantharaman K."/>
            <person name="Thomas B.C."/>
            <person name="Malmstrom R."/>
            <person name="Stieglmeier M."/>
            <person name="Klingl A."/>
            <person name="Woyke T."/>
            <person name="Ryan C.M."/>
            <person name="Banfield J.F."/>
        </authorList>
    </citation>
    <scope>NUCLEOTIDE SEQUENCE [LARGE SCALE GENOMIC DNA]</scope>
</reference>
<evidence type="ECO:0000256" key="1">
    <source>
        <dbReference type="ARBA" id="ARBA00043967"/>
    </source>
</evidence>
<dbReference type="InterPro" id="IPR055346">
    <property type="entry name" value="Fe-S_cluster_assembly_SufBD"/>
</dbReference>
<evidence type="ECO:0000259" key="2">
    <source>
        <dbReference type="Pfam" id="PF01458"/>
    </source>
</evidence>
<dbReference type="PANTHER" id="PTHR30508:SF1">
    <property type="entry name" value="UPF0051 PROTEIN ABCI8, CHLOROPLASTIC-RELATED"/>
    <property type="match status" value="1"/>
</dbReference>
<dbReference type="AlphaFoldDB" id="A0A2M7BUE9"/>
<sequence length="304" mass="34332">MAMINAKNAHYGQVDHKVENISERKGVIILPSPQAWQKLNWTRKYFQKKPKEGYFIWVKEQPLFSLTTCIAIASKKVSQHLNNLLVIEKNIKAKANVVCRAVRSNLDCLHRAQGKLILKEKASLEYNHFHQWGQKDLVNPDYQFILGKDSQLIYNYKNLAPPKNLQLKTAVYNDDNASANLKFIINALNSKINLKDTVFLKGKNSQGIVNLRLVGRQKSRIEAVSEIFAQAPAKGHLDCQGLLVSSDSVISLAPKLVCQNKKAQLTHEASIGKISEEELNYLRTRGLSEKEAINLIITGFLDDN</sequence>
<name>A0A2M7BUE9_9BACT</name>
<dbReference type="SUPFAM" id="SSF101960">
    <property type="entry name" value="Stabilizer of iron transporter SufD"/>
    <property type="match status" value="1"/>
</dbReference>
<dbReference type="InterPro" id="IPR037284">
    <property type="entry name" value="SUF_FeS_clus_asmbl_SufBD_sf"/>
</dbReference>
<dbReference type="InterPro" id="IPR000825">
    <property type="entry name" value="SUF_FeS_clus_asmbl_SufBD_core"/>
</dbReference>
<dbReference type="EMBL" id="PEUX01000038">
    <property type="protein sequence ID" value="PIV10191.1"/>
    <property type="molecule type" value="Genomic_DNA"/>
</dbReference>
<protein>
    <recommendedName>
        <fullName evidence="2">SUF system FeS cluster assembly SufBD core domain-containing protein</fullName>
    </recommendedName>
</protein>
<dbReference type="Proteomes" id="UP000229894">
    <property type="component" value="Unassembled WGS sequence"/>
</dbReference>
<organism evidence="3 4">
    <name type="scientific">Candidatus Portnoybacteria bacterium CG03_land_8_20_14_0_80_41_10</name>
    <dbReference type="NCBI Taxonomy" id="1974808"/>
    <lineage>
        <taxon>Bacteria</taxon>
        <taxon>Candidatus Portnoyibacteriota</taxon>
    </lineage>
</organism>
<dbReference type="GO" id="GO:0016226">
    <property type="term" value="P:iron-sulfur cluster assembly"/>
    <property type="evidence" value="ECO:0007669"/>
    <property type="project" value="InterPro"/>
</dbReference>
<comment type="caution">
    <text evidence="3">The sequence shown here is derived from an EMBL/GenBank/DDBJ whole genome shotgun (WGS) entry which is preliminary data.</text>
</comment>
<dbReference type="Pfam" id="PF01458">
    <property type="entry name" value="SUFBD_core"/>
    <property type="match status" value="1"/>
</dbReference>
<evidence type="ECO:0000313" key="3">
    <source>
        <dbReference type="EMBL" id="PIV10191.1"/>
    </source>
</evidence>
<feature type="domain" description="SUF system FeS cluster assembly SufBD core" evidence="2">
    <location>
        <begin position="73"/>
        <end position="300"/>
    </location>
</feature>
<evidence type="ECO:0000313" key="4">
    <source>
        <dbReference type="Proteomes" id="UP000229894"/>
    </source>
</evidence>
<proteinExistence type="inferred from homology"/>
<accession>A0A2M7BUE9</accession>
<dbReference type="PANTHER" id="PTHR30508">
    <property type="entry name" value="FES CLUSTER ASSEMBLY PROTEIN SUF"/>
    <property type="match status" value="1"/>
</dbReference>